<evidence type="ECO:0000256" key="1">
    <source>
        <dbReference type="ARBA" id="ARBA00004141"/>
    </source>
</evidence>
<feature type="transmembrane region" description="Helical" evidence="5">
    <location>
        <begin position="79"/>
        <end position="106"/>
    </location>
</feature>
<dbReference type="GeneID" id="39612649"/>
<feature type="transmembrane region" description="Helical" evidence="5">
    <location>
        <begin position="126"/>
        <end position="148"/>
    </location>
</feature>
<dbReference type="Pfam" id="PF04479">
    <property type="entry name" value="RTA1"/>
    <property type="match status" value="1"/>
</dbReference>
<protein>
    <submittedName>
        <fullName evidence="6">Uncharacterized protein</fullName>
    </submittedName>
</protein>
<evidence type="ECO:0000313" key="6">
    <source>
        <dbReference type="EMBL" id="RNJ55094.1"/>
    </source>
</evidence>
<dbReference type="InterPro" id="IPR007568">
    <property type="entry name" value="RTA1"/>
</dbReference>
<keyword evidence="4 5" id="KW-0472">Membrane</keyword>
<keyword evidence="2 5" id="KW-0812">Transmembrane</keyword>
<keyword evidence="3 5" id="KW-1133">Transmembrane helix</keyword>
<evidence type="ECO:0000256" key="2">
    <source>
        <dbReference type="ARBA" id="ARBA00022692"/>
    </source>
</evidence>
<dbReference type="AlphaFoldDB" id="A0A3M9Y466"/>
<comment type="caution">
    <text evidence="6">The sequence shown here is derived from an EMBL/GenBank/DDBJ whole genome shotgun (WGS) entry which is preliminary data.</text>
</comment>
<feature type="transmembrane region" description="Helical" evidence="5">
    <location>
        <begin position="48"/>
        <end position="67"/>
    </location>
</feature>
<dbReference type="Proteomes" id="UP000267145">
    <property type="component" value="Unassembled WGS sequence"/>
</dbReference>
<sequence>MGECDPNYKDAQYAYYRYDPNTGAAVLFIILFSMTTILHMLQMIKTKTWYMAAFVGGGLCEVVGYIGRAIGAGEEPGCWSLGAFVIQSVLILIGPALMAASIYMILGRIILLTEGELYSPIRRRWLTKLFVGGDILALLAQSSGGGIMSSDDGFETGEKVIVIGLYIQLCFFGTFVLVSGLFHWRMRRAPTATAAMPHVRWEAYLRAIYVASGLVWVRSAFRVIEYHQGNGGYLISHEVWIYLFDALLMFGTMVWLNWYHPAEIGILLRGEITTAKNGLELVGLNLPLGRRSSSKGTRISNEALA</sequence>
<dbReference type="STRING" id="1051616.A0A3M9Y466"/>
<dbReference type="EMBL" id="RBVV01000085">
    <property type="protein sequence ID" value="RNJ55094.1"/>
    <property type="molecule type" value="Genomic_DNA"/>
</dbReference>
<feature type="transmembrane region" description="Helical" evidence="5">
    <location>
        <begin position="160"/>
        <end position="182"/>
    </location>
</feature>
<comment type="subcellular location">
    <subcellularLocation>
        <location evidence="1">Membrane</location>
        <topology evidence="1">Multi-pass membrane protein</topology>
    </subcellularLocation>
</comment>
<feature type="transmembrane region" description="Helical" evidence="5">
    <location>
        <begin position="239"/>
        <end position="259"/>
    </location>
</feature>
<evidence type="ECO:0000256" key="5">
    <source>
        <dbReference type="SAM" id="Phobius"/>
    </source>
</evidence>
<evidence type="ECO:0000256" key="3">
    <source>
        <dbReference type="ARBA" id="ARBA00022989"/>
    </source>
</evidence>
<name>A0A3M9Y466_9PEZI</name>
<gene>
    <name evidence="6" type="ORF">D7B24_008960</name>
</gene>
<dbReference type="RefSeq" id="XP_028493252.1">
    <property type="nucleotide sequence ID" value="XM_028643039.1"/>
</dbReference>
<evidence type="ECO:0000256" key="4">
    <source>
        <dbReference type="ARBA" id="ARBA00023136"/>
    </source>
</evidence>
<reference evidence="6 7" key="1">
    <citation type="submission" date="2018-10" db="EMBL/GenBank/DDBJ databases">
        <title>Genome sequence of Verticillium nonalfalfae VnAa140.</title>
        <authorList>
            <person name="Stajich J.E."/>
            <person name="Kasson M.T."/>
        </authorList>
    </citation>
    <scope>NUCLEOTIDE SEQUENCE [LARGE SCALE GENOMIC DNA]</scope>
    <source>
        <strain evidence="6 7">VnAa140</strain>
    </source>
</reference>
<organism evidence="6 7">
    <name type="scientific">Verticillium nonalfalfae</name>
    <dbReference type="NCBI Taxonomy" id="1051616"/>
    <lineage>
        <taxon>Eukaryota</taxon>
        <taxon>Fungi</taxon>
        <taxon>Dikarya</taxon>
        <taxon>Ascomycota</taxon>
        <taxon>Pezizomycotina</taxon>
        <taxon>Sordariomycetes</taxon>
        <taxon>Hypocreomycetidae</taxon>
        <taxon>Glomerellales</taxon>
        <taxon>Plectosphaerellaceae</taxon>
        <taxon>Verticillium</taxon>
    </lineage>
</organism>
<evidence type="ECO:0000313" key="7">
    <source>
        <dbReference type="Proteomes" id="UP000267145"/>
    </source>
</evidence>
<accession>A0A3M9Y466</accession>
<dbReference type="PANTHER" id="PTHR31465">
    <property type="entry name" value="PROTEIN RTA1-RELATED"/>
    <property type="match status" value="1"/>
</dbReference>
<feature type="transmembrane region" description="Helical" evidence="5">
    <location>
        <begin position="23"/>
        <end position="41"/>
    </location>
</feature>
<dbReference type="GO" id="GO:0016020">
    <property type="term" value="C:membrane"/>
    <property type="evidence" value="ECO:0007669"/>
    <property type="project" value="UniProtKB-SubCell"/>
</dbReference>
<keyword evidence="7" id="KW-1185">Reference proteome</keyword>
<dbReference type="PANTHER" id="PTHR31465:SF1">
    <property type="entry name" value="PROTEIN RTA1-RELATED"/>
    <property type="match status" value="1"/>
</dbReference>
<proteinExistence type="predicted"/>
<feature type="transmembrane region" description="Helical" evidence="5">
    <location>
        <begin position="203"/>
        <end position="219"/>
    </location>
</feature>